<accession>A0ABU8SCG4</accession>
<dbReference type="RefSeq" id="WP_339969113.1">
    <property type="nucleotide sequence ID" value="NZ_JBBHJY010000010.1"/>
</dbReference>
<dbReference type="Proteomes" id="UP001379235">
    <property type="component" value="Unassembled WGS sequence"/>
</dbReference>
<dbReference type="EMBL" id="JBBHJY010000010">
    <property type="protein sequence ID" value="MEJ6011657.1"/>
    <property type="molecule type" value="Genomic_DNA"/>
</dbReference>
<protein>
    <submittedName>
        <fullName evidence="1">MarR family winged helix-turn-helix transcriptional regulator</fullName>
    </submittedName>
</protein>
<dbReference type="Gene3D" id="1.10.10.10">
    <property type="entry name" value="Winged helix-like DNA-binding domain superfamily/Winged helix DNA-binding domain"/>
    <property type="match status" value="1"/>
</dbReference>
<sequence length="326" mass="35111">MPQAPFAHSAPAHLEQAFAANDAGAALSLAVFADRPHVLAQLREDAVNAGYHVTSAQGIAALVSGDAHPLGEVIVFDCPVADAQTLAVLARLDMRVRQSGAQLIVSTSMEALDSVFGCIDQSRAQLLVDAGRTDFVIALGRVRALSPGHGVRELAEADRFALMRLTQQVEAIAQRLETFQQGGDSALRSPALAWAGSSESETALLRSARPALPHAPMVRTILRQRQQRARYFGADLFSDPAWDMLLDLTAARGENKRVSVTSLCIAACVPPSTALRWINQMITCGLFTRVEDQSDRRRAFIELTEAAADAMARYFTAIEDGPARPI</sequence>
<name>A0ABU8SCG4_9SPHN</name>
<dbReference type="SUPFAM" id="SSF46785">
    <property type="entry name" value="Winged helix' DNA-binding domain"/>
    <property type="match status" value="1"/>
</dbReference>
<dbReference type="InterPro" id="IPR036388">
    <property type="entry name" value="WH-like_DNA-bd_sf"/>
</dbReference>
<comment type="caution">
    <text evidence="1">The sequence shown here is derived from an EMBL/GenBank/DDBJ whole genome shotgun (WGS) entry which is preliminary data.</text>
</comment>
<evidence type="ECO:0000313" key="1">
    <source>
        <dbReference type="EMBL" id="MEJ6011657.1"/>
    </source>
</evidence>
<evidence type="ECO:0000313" key="2">
    <source>
        <dbReference type="Proteomes" id="UP001379235"/>
    </source>
</evidence>
<dbReference type="InterPro" id="IPR036390">
    <property type="entry name" value="WH_DNA-bd_sf"/>
</dbReference>
<gene>
    <name evidence="1" type="ORF">WG900_17215</name>
</gene>
<proteinExistence type="predicted"/>
<organism evidence="1 2">
    <name type="scientific">Novosphingobium aquae</name>
    <dbReference type="NCBI Taxonomy" id="3133435"/>
    <lineage>
        <taxon>Bacteria</taxon>
        <taxon>Pseudomonadati</taxon>
        <taxon>Pseudomonadota</taxon>
        <taxon>Alphaproteobacteria</taxon>
        <taxon>Sphingomonadales</taxon>
        <taxon>Sphingomonadaceae</taxon>
        <taxon>Novosphingobium</taxon>
    </lineage>
</organism>
<reference evidence="1 2" key="1">
    <citation type="submission" date="2024-03" db="EMBL/GenBank/DDBJ databases">
        <authorList>
            <person name="Jo J.-H."/>
        </authorList>
    </citation>
    <scope>NUCLEOTIDE SEQUENCE [LARGE SCALE GENOMIC DNA]</scope>
    <source>
        <strain evidence="1 2">AS3R-12</strain>
    </source>
</reference>
<keyword evidence="2" id="KW-1185">Reference proteome</keyword>